<dbReference type="Gene3D" id="1.10.357.10">
    <property type="entry name" value="Tetracycline Repressor, domain 2"/>
    <property type="match status" value="1"/>
</dbReference>
<accession>A0A428MWP7</accession>
<feature type="domain" description="HTH tetR-type" evidence="5">
    <location>
        <begin position="1"/>
        <end position="60"/>
    </location>
</feature>
<dbReference type="PROSITE" id="PS50977">
    <property type="entry name" value="HTH_TETR_2"/>
    <property type="match status" value="1"/>
</dbReference>
<keyword evidence="7" id="KW-1185">Reference proteome</keyword>
<evidence type="ECO:0000313" key="7">
    <source>
        <dbReference type="Proteomes" id="UP000275076"/>
    </source>
</evidence>
<dbReference type="SUPFAM" id="SSF48498">
    <property type="entry name" value="Tetracyclin repressor-like, C-terminal domain"/>
    <property type="match status" value="1"/>
</dbReference>
<dbReference type="OrthoDB" id="509229at2"/>
<dbReference type="EMBL" id="RBVX01000036">
    <property type="protein sequence ID" value="RSL30514.1"/>
    <property type="molecule type" value="Genomic_DNA"/>
</dbReference>
<keyword evidence="1" id="KW-0805">Transcription regulation</keyword>
<dbReference type="SUPFAM" id="SSF46689">
    <property type="entry name" value="Homeodomain-like"/>
    <property type="match status" value="1"/>
</dbReference>
<gene>
    <name evidence="6" type="ORF">D7Z54_25785</name>
</gene>
<evidence type="ECO:0000313" key="6">
    <source>
        <dbReference type="EMBL" id="RSL30514.1"/>
    </source>
</evidence>
<evidence type="ECO:0000256" key="3">
    <source>
        <dbReference type="ARBA" id="ARBA00023163"/>
    </source>
</evidence>
<dbReference type="PANTHER" id="PTHR47506">
    <property type="entry name" value="TRANSCRIPTIONAL REGULATORY PROTEIN"/>
    <property type="match status" value="1"/>
</dbReference>
<dbReference type="GO" id="GO:0045892">
    <property type="term" value="P:negative regulation of DNA-templated transcription"/>
    <property type="evidence" value="ECO:0007669"/>
    <property type="project" value="UniProtKB-ARBA"/>
</dbReference>
<dbReference type="Pfam" id="PF00440">
    <property type="entry name" value="TetR_N"/>
    <property type="match status" value="1"/>
</dbReference>
<keyword evidence="2 4" id="KW-0238">DNA-binding</keyword>
<comment type="caution">
    <text evidence="6">The sequence shown here is derived from an EMBL/GenBank/DDBJ whole genome shotgun (WGS) entry which is preliminary data.</text>
</comment>
<dbReference type="PRINTS" id="PR00455">
    <property type="entry name" value="HTHTETR"/>
</dbReference>
<dbReference type="FunFam" id="1.10.10.60:FF:000141">
    <property type="entry name" value="TetR family transcriptional regulator"/>
    <property type="match status" value="1"/>
</dbReference>
<name>A0A428MWP7_9BACI</name>
<proteinExistence type="predicted"/>
<protein>
    <submittedName>
        <fullName evidence="6">TetR/AcrR family transcriptional regulator</fullName>
    </submittedName>
</protein>
<dbReference type="AlphaFoldDB" id="A0A428MWP7"/>
<reference evidence="6 7" key="1">
    <citation type="submission" date="2018-10" db="EMBL/GenBank/DDBJ databases">
        <title>Draft genome sequence of Bacillus salarius IM0101, isolated from a hypersaline soil in Inner Mongolia, China.</title>
        <authorList>
            <person name="Yamprayoonswat W."/>
            <person name="Boonvisut S."/>
            <person name="Jumpathong W."/>
            <person name="Sittihan S."/>
            <person name="Ruangsuj P."/>
            <person name="Wanthongcharoen S."/>
            <person name="Thongpramul N."/>
            <person name="Pimmason S."/>
            <person name="Yu B."/>
            <person name="Yasawong M."/>
        </authorList>
    </citation>
    <scope>NUCLEOTIDE SEQUENCE [LARGE SCALE GENOMIC DNA]</scope>
    <source>
        <strain evidence="6 7">IM0101</strain>
    </source>
</reference>
<dbReference type="InterPro" id="IPR036271">
    <property type="entry name" value="Tet_transcr_reg_TetR-rel_C_sf"/>
</dbReference>
<evidence type="ECO:0000256" key="4">
    <source>
        <dbReference type="PROSITE-ProRule" id="PRU00335"/>
    </source>
</evidence>
<dbReference type="RefSeq" id="WP_125560517.1">
    <property type="nucleotide sequence ID" value="NZ_RBVX01000036.1"/>
</dbReference>
<dbReference type="GO" id="GO:0003677">
    <property type="term" value="F:DNA binding"/>
    <property type="evidence" value="ECO:0007669"/>
    <property type="project" value="UniProtKB-UniRule"/>
</dbReference>
<dbReference type="InterPro" id="IPR009057">
    <property type="entry name" value="Homeodomain-like_sf"/>
</dbReference>
<feature type="DNA-binding region" description="H-T-H motif" evidence="4">
    <location>
        <begin position="23"/>
        <end position="42"/>
    </location>
</feature>
<evidence type="ECO:0000256" key="2">
    <source>
        <dbReference type="ARBA" id="ARBA00023125"/>
    </source>
</evidence>
<evidence type="ECO:0000259" key="5">
    <source>
        <dbReference type="PROSITE" id="PS50977"/>
    </source>
</evidence>
<organism evidence="6 7">
    <name type="scientific">Salibacterium salarium</name>
    <dbReference type="NCBI Taxonomy" id="284579"/>
    <lineage>
        <taxon>Bacteria</taxon>
        <taxon>Bacillati</taxon>
        <taxon>Bacillota</taxon>
        <taxon>Bacilli</taxon>
        <taxon>Bacillales</taxon>
        <taxon>Bacillaceae</taxon>
    </lineage>
</organism>
<evidence type="ECO:0000256" key="1">
    <source>
        <dbReference type="ARBA" id="ARBA00023015"/>
    </source>
</evidence>
<dbReference type="PANTHER" id="PTHR47506:SF6">
    <property type="entry name" value="HTH-TYPE TRANSCRIPTIONAL REPRESSOR NEMR"/>
    <property type="match status" value="1"/>
</dbReference>
<dbReference type="Proteomes" id="UP000275076">
    <property type="component" value="Unassembled WGS sequence"/>
</dbReference>
<sequence length="193" mass="22186">MTSDSITRTALELFAENGYDGTSMSDIAKQVGIKKPSLYNHFDSKKTLFLSVIDDVFRSYVDYVNQSLIERQVEAVEKQLKQVLISTAQFLSSHHVGMLYMRVLMFPPLELKETIMHRFEAFEGETDEIFIQLFEVGVQNGEIQDGDVETYMQAFYTLLDGISTDMFIYSKDKVNKKLEAGWSVFWKGICVEK</sequence>
<keyword evidence="3" id="KW-0804">Transcription</keyword>
<dbReference type="Gene3D" id="1.10.10.60">
    <property type="entry name" value="Homeodomain-like"/>
    <property type="match status" value="1"/>
</dbReference>
<dbReference type="InterPro" id="IPR001647">
    <property type="entry name" value="HTH_TetR"/>
</dbReference>